<evidence type="ECO:0000256" key="5">
    <source>
        <dbReference type="SAM" id="MobiDB-lite"/>
    </source>
</evidence>
<evidence type="ECO:0000256" key="4">
    <source>
        <dbReference type="ARBA" id="ARBA00023136"/>
    </source>
</evidence>
<gene>
    <name evidence="7" type="ORF">GSLYS_00002743001</name>
</gene>
<dbReference type="EMBL" id="CAXITT010000034">
    <property type="protein sequence ID" value="CAL1528573.1"/>
    <property type="molecule type" value="Genomic_DNA"/>
</dbReference>
<evidence type="ECO:0000256" key="2">
    <source>
        <dbReference type="ARBA" id="ARBA00022692"/>
    </source>
</evidence>
<dbReference type="InterPro" id="IPR051694">
    <property type="entry name" value="Immunoregulatory_rcpt-like"/>
</dbReference>
<reference evidence="7 8" key="1">
    <citation type="submission" date="2024-04" db="EMBL/GenBank/DDBJ databases">
        <authorList>
            <consortium name="Genoscope - CEA"/>
            <person name="William W."/>
        </authorList>
    </citation>
    <scope>NUCLEOTIDE SEQUENCE [LARGE SCALE GENOMIC DNA]</scope>
</reference>
<accession>A0AAV2H4V0</accession>
<dbReference type="GO" id="GO:0016020">
    <property type="term" value="C:membrane"/>
    <property type="evidence" value="ECO:0007669"/>
    <property type="project" value="UniProtKB-SubCell"/>
</dbReference>
<comment type="caution">
    <text evidence="7">The sequence shown here is derived from an EMBL/GenBank/DDBJ whole genome shotgun (WGS) entry which is preliminary data.</text>
</comment>
<organism evidence="7 8">
    <name type="scientific">Lymnaea stagnalis</name>
    <name type="common">Great pond snail</name>
    <name type="synonym">Helix stagnalis</name>
    <dbReference type="NCBI Taxonomy" id="6523"/>
    <lineage>
        <taxon>Eukaryota</taxon>
        <taxon>Metazoa</taxon>
        <taxon>Spiralia</taxon>
        <taxon>Lophotrochozoa</taxon>
        <taxon>Mollusca</taxon>
        <taxon>Gastropoda</taxon>
        <taxon>Heterobranchia</taxon>
        <taxon>Euthyneura</taxon>
        <taxon>Panpulmonata</taxon>
        <taxon>Hygrophila</taxon>
        <taxon>Lymnaeoidea</taxon>
        <taxon>Lymnaeidae</taxon>
        <taxon>Lymnaea</taxon>
    </lineage>
</organism>
<keyword evidence="8" id="KW-1185">Reference proteome</keyword>
<evidence type="ECO:0000256" key="3">
    <source>
        <dbReference type="ARBA" id="ARBA00022989"/>
    </source>
</evidence>
<sequence>MKSSGVQGMLLVCLFLVIRIIAADVSFTFFYLCNSSLCEIIIWFSEYGLQRFRDCLCSATTSACYFYNTHYQGYYQGYYQSYNYANEIYQLPLNNNLYEYPAQFTCTYGTYQSRNYIVCSRILNESGNYIKTLQFNTETETNKCDFMCVDMVSSHIYDIFIGKNNIINVYDTTARCSTTATKVTTKEKVGTFQPTTSEISLTVTSTSTTSLLSTVANPTKLHGYNASQTNTSAFGEARNGPDFTTDIGLITGVITAIVAVLVIALVILFLWRRRIRKLNQAKSKDKSKFSETRVTVSDHNVVTFSENDVQTYSEIKGEEKGQFAETKGDYETINSESVVEYATVKKKTERHQNIVPTPIKQEINVCPSRNEINIITSVDSTAVVLDHQYCNVNSDTAHIQNSYGKQNLNKTSKRRSGSAHSNIARSHENQVETNNMKDTHPVPFDHLAHINNTLSDNESSAAYANTPTQTTADVYTKLGDQNKELTNPYNTLFDKSG</sequence>
<dbReference type="GO" id="GO:0071944">
    <property type="term" value="C:cell periphery"/>
    <property type="evidence" value="ECO:0007669"/>
    <property type="project" value="UniProtKB-ARBA"/>
</dbReference>
<keyword evidence="2 6" id="KW-0812">Transmembrane</keyword>
<evidence type="ECO:0000313" key="8">
    <source>
        <dbReference type="Proteomes" id="UP001497497"/>
    </source>
</evidence>
<keyword evidence="3 6" id="KW-1133">Transmembrane helix</keyword>
<feature type="compositionally biased region" description="Basic and acidic residues" evidence="5">
    <location>
        <begin position="425"/>
        <end position="438"/>
    </location>
</feature>
<dbReference type="Proteomes" id="UP001497497">
    <property type="component" value="Unassembled WGS sequence"/>
</dbReference>
<dbReference type="PANTHER" id="PTHR15549:SF30">
    <property type="entry name" value="MID2 DOMAIN-CONTAINING PROTEIN"/>
    <property type="match status" value="1"/>
</dbReference>
<evidence type="ECO:0000313" key="7">
    <source>
        <dbReference type="EMBL" id="CAL1528573.1"/>
    </source>
</evidence>
<dbReference type="PANTHER" id="PTHR15549">
    <property type="entry name" value="PAIRED IMMUNOGLOBULIN-LIKE TYPE 2 RECEPTOR"/>
    <property type="match status" value="1"/>
</dbReference>
<comment type="subcellular location">
    <subcellularLocation>
        <location evidence="1">Membrane</location>
        <topology evidence="1">Single-pass membrane protein</topology>
    </subcellularLocation>
</comment>
<evidence type="ECO:0000256" key="1">
    <source>
        <dbReference type="ARBA" id="ARBA00004167"/>
    </source>
</evidence>
<name>A0AAV2H4V0_LYMST</name>
<proteinExistence type="predicted"/>
<feature type="region of interest" description="Disordered" evidence="5">
    <location>
        <begin position="402"/>
        <end position="438"/>
    </location>
</feature>
<protein>
    <submittedName>
        <fullName evidence="7">Uncharacterized protein</fullName>
    </submittedName>
</protein>
<evidence type="ECO:0000256" key="6">
    <source>
        <dbReference type="SAM" id="Phobius"/>
    </source>
</evidence>
<feature type="transmembrane region" description="Helical" evidence="6">
    <location>
        <begin position="247"/>
        <end position="271"/>
    </location>
</feature>
<dbReference type="AlphaFoldDB" id="A0AAV2H4V0"/>
<keyword evidence="4 6" id="KW-0472">Membrane</keyword>